<feature type="region of interest" description="Disordered" evidence="1">
    <location>
        <begin position="58"/>
        <end position="98"/>
    </location>
</feature>
<protein>
    <submittedName>
        <fullName evidence="3">Histone acetyltransferase</fullName>
    </submittedName>
</protein>
<keyword evidence="2" id="KW-1185">Reference proteome</keyword>
<dbReference type="Gene3D" id="3.40.630.30">
    <property type="match status" value="1"/>
</dbReference>
<dbReference type="WBParaSite" id="PTRK_0001461100.1">
    <property type="protein sequence ID" value="PTRK_0001461100.1"/>
    <property type="gene ID" value="PTRK_0001461100"/>
</dbReference>
<dbReference type="STRING" id="131310.A0A0N4ZZZ3"/>
<proteinExistence type="predicted"/>
<organism evidence="2 3">
    <name type="scientific">Parastrongyloides trichosuri</name>
    <name type="common">Possum-specific nematode worm</name>
    <dbReference type="NCBI Taxonomy" id="131310"/>
    <lineage>
        <taxon>Eukaryota</taxon>
        <taxon>Metazoa</taxon>
        <taxon>Ecdysozoa</taxon>
        <taxon>Nematoda</taxon>
        <taxon>Chromadorea</taxon>
        <taxon>Rhabditida</taxon>
        <taxon>Tylenchina</taxon>
        <taxon>Panagrolaimomorpha</taxon>
        <taxon>Strongyloidoidea</taxon>
        <taxon>Strongyloididae</taxon>
        <taxon>Parastrongyloides</taxon>
    </lineage>
</organism>
<evidence type="ECO:0000313" key="3">
    <source>
        <dbReference type="WBParaSite" id="PTRK_0001461100.1"/>
    </source>
</evidence>
<feature type="compositionally biased region" description="Basic and acidic residues" evidence="1">
    <location>
        <begin position="59"/>
        <end position="74"/>
    </location>
</feature>
<sequence>MSGNQSSQLADSEVNTDGTVSAVTSTYCDKAVMPKNNLSMLIVDVNDNKSAAKRIVGKAAKDTDEGKSTVDKESVITPDDIPDKSDVGSCKKGTSSSKEAPLLLEETAEYDADKLIKFEGTTANVGDNITLDRTQSPKEKELESHIKDFLTYFHIHLLYIRLNKFVSSLSFIRNQSFIDILQGRLSDCRNVKIEMLIEPITPKDYDNILQSIEGNPKFLNIYFCIKSEFFKWSPTTKVYGWKIFNDTTYAYAVINIHEHGKHYLIVQIEDDKNNDEFGYEASRLLYNEVQQFFDSGEDTFCVIASNIFMKGFRELFYEKSPYKYKTLDEQVVLFYINEENYKNCIEQPTALPDGFKFERLTPDFAPTMMDQSLYAAPEDVILAGNRLKQFPSVGIIEMLSNNVVSFYYNDGFGFLAHQYTYPEYRKRGFPKFLNIYFCIKSEFFKWSPTTKVYGWKIFNDTTYAYAVINIHETW</sequence>
<name>A0A0N4ZZZ3_PARTI</name>
<dbReference type="InterPro" id="IPR016181">
    <property type="entry name" value="Acyl_CoA_acyltransferase"/>
</dbReference>
<dbReference type="Proteomes" id="UP000038045">
    <property type="component" value="Unplaced"/>
</dbReference>
<evidence type="ECO:0000313" key="2">
    <source>
        <dbReference type="Proteomes" id="UP000038045"/>
    </source>
</evidence>
<dbReference type="AlphaFoldDB" id="A0A0N4ZZZ3"/>
<reference evidence="3" key="1">
    <citation type="submission" date="2017-02" db="UniProtKB">
        <authorList>
            <consortium name="WormBaseParasite"/>
        </authorList>
    </citation>
    <scope>IDENTIFICATION</scope>
</reference>
<dbReference type="SUPFAM" id="SSF55729">
    <property type="entry name" value="Acyl-CoA N-acyltransferases (Nat)"/>
    <property type="match status" value="1"/>
</dbReference>
<evidence type="ECO:0000256" key="1">
    <source>
        <dbReference type="SAM" id="MobiDB-lite"/>
    </source>
</evidence>
<accession>A0A0N4ZZZ3</accession>